<dbReference type="AlphaFoldDB" id="A0AA90ZU12"/>
<comment type="caution">
    <text evidence="2">The sequence shown here is derived from an EMBL/GenBank/DDBJ whole genome shotgun (WGS) entry which is preliminary data.</text>
</comment>
<sequence length="243" mass="27844">MRKYIFLLVMFVLTFCSCGEKGTTYSETDFNGEGVFGALPQMSARMSSIVKPAMDKMNEKYPKLASDDPKDKEEVVKGQEFNDYLNSISEEIVETYGKDNLESWVKEIQKMSDIKRFHIINDLGLPIENQRVSIIGADVFFNITFKFTIHLGRANEKEFMPWILFFDANGKCLYGKECVLLPNFGFQSCYVEIAVPYKTPISVLKDPDGATQKNIEFCKKMDKVTRIKIVKALDAPKFLETER</sequence>
<reference evidence="3" key="1">
    <citation type="submission" date="2019-09" db="EMBL/GenBank/DDBJ databases">
        <title>Distinct polysaccharide growth profiles of human intestinal Prevotella copri isolates.</title>
        <authorList>
            <person name="Fehlner-Peach H."/>
            <person name="Magnabosco C."/>
            <person name="Raghavan V."/>
            <person name="Scher J.U."/>
            <person name="Tett A."/>
            <person name="Cox L.M."/>
            <person name="Gottsegen C."/>
            <person name="Watters A."/>
            <person name="Wiltshire- Gordon J.D."/>
            <person name="Segata N."/>
            <person name="Bonneau R."/>
            <person name="Littman D.R."/>
        </authorList>
    </citation>
    <scope>NUCLEOTIDE SEQUENCE [LARGE SCALE GENOMIC DNA]</scope>
    <source>
        <strain evidence="3">iAA108</strain>
    </source>
</reference>
<dbReference type="EMBL" id="VZCC01000014">
    <property type="protein sequence ID" value="MQN83058.1"/>
    <property type="molecule type" value="Genomic_DNA"/>
</dbReference>
<evidence type="ECO:0000256" key="1">
    <source>
        <dbReference type="SAM" id="SignalP"/>
    </source>
</evidence>
<protein>
    <recommendedName>
        <fullName evidence="4">Lipoprotein</fullName>
    </recommendedName>
</protein>
<name>A0AA90ZU12_9BACT</name>
<feature type="signal peptide" evidence="1">
    <location>
        <begin position="1"/>
        <end position="18"/>
    </location>
</feature>
<keyword evidence="1" id="KW-0732">Signal</keyword>
<dbReference type="Proteomes" id="UP000421408">
    <property type="component" value="Unassembled WGS sequence"/>
</dbReference>
<evidence type="ECO:0000313" key="2">
    <source>
        <dbReference type="EMBL" id="MQN83058.1"/>
    </source>
</evidence>
<gene>
    <name evidence="2" type="ORF">F7D74_03405</name>
</gene>
<evidence type="ECO:0008006" key="4">
    <source>
        <dbReference type="Google" id="ProtNLM"/>
    </source>
</evidence>
<dbReference type="PROSITE" id="PS51257">
    <property type="entry name" value="PROKAR_LIPOPROTEIN"/>
    <property type="match status" value="1"/>
</dbReference>
<proteinExistence type="predicted"/>
<accession>A0AA90ZU12</accession>
<evidence type="ECO:0000313" key="3">
    <source>
        <dbReference type="Proteomes" id="UP000421408"/>
    </source>
</evidence>
<dbReference type="RefSeq" id="WP_153118376.1">
    <property type="nucleotide sequence ID" value="NZ_JBALJZ010000012.1"/>
</dbReference>
<organism evidence="2 3">
    <name type="scientific">Segatella copri</name>
    <dbReference type="NCBI Taxonomy" id="165179"/>
    <lineage>
        <taxon>Bacteria</taxon>
        <taxon>Pseudomonadati</taxon>
        <taxon>Bacteroidota</taxon>
        <taxon>Bacteroidia</taxon>
        <taxon>Bacteroidales</taxon>
        <taxon>Prevotellaceae</taxon>
        <taxon>Segatella</taxon>
    </lineage>
</organism>
<feature type="chain" id="PRO_5041716647" description="Lipoprotein" evidence="1">
    <location>
        <begin position="19"/>
        <end position="243"/>
    </location>
</feature>